<keyword evidence="5 8" id="KW-0408">Iron</keyword>
<dbReference type="Gene3D" id="3.30.70.20">
    <property type="match status" value="1"/>
</dbReference>
<dbReference type="Proteomes" id="UP001596157">
    <property type="component" value="Unassembled WGS sequence"/>
</dbReference>
<dbReference type="Pfam" id="PF13459">
    <property type="entry name" value="Fer4_15"/>
    <property type="match status" value="1"/>
</dbReference>
<proteinExistence type="predicted"/>
<evidence type="ECO:0000256" key="7">
    <source>
        <dbReference type="ARBA" id="ARBA00023291"/>
    </source>
</evidence>
<dbReference type="RefSeq" id="WP_378244788.1">
    <property type="nucleotide sequence ID" value="NZ_JBHSKF010000002.1"/>
</dbReference>
<protein>
    <recommendedName>
        <fullName evidence="8">Ferredoxin</fullName>
    </recommendedName>
</protein>
<sequence>MTSTPATPPAARALPFVVTVDRERCNGVGICEGCAPEVFEVDDHGELVIKAETVPDDLRPAVADAVVSCPTTALSLTPGAAAPPPPRR</sequence>
<evidence type="ECO:0000256" key="3">
    <source>
        <dbReference type="ARBA" id="ARBA00022723"/>
    </source>
</evidence>
<dbReference type="SUPFAM" id="SSF54862">
    <property type="entry name" value="4Fe-4S ferredoxins"/>
    <property type="match status" value="1"/>
</dbReference>
<keyword evidence="7" id="KW-0003">3Fe-4S</keyword>
<keyword evidence="3 8" id="KW-0479">Metal-binding</keyword>
<evidence type="ECO:0000256" key="4">
    <source>
        <dbReference type="ARBA" id="ARBA00022982"/>
    </source>
</evidence>
<dbReference type="InterPro" id="IPR001080">
    <property type="entry name" value="3Fe4S_ferredoxin"/>
</dbReference>
<keyword evidence="2 8" id="KW-0813">Transport</keyword>
<evidence type="ECO:0000256" key="8">
    <source>
        <dbReference type="RuleBase" id="RU368020"/>
    </source>
</evidence>
<accession>A0ABW0EL18</accession>
<evidence type="ECO:0000256" key="1">
    <source>
        <dbReference type="ARBA" id="ARBA00001927"/>
    </source>
</evidence>
<evidence type="ECO:0000313" key="9">
    <source>
        <dbReference type="EMBL" id="MFC5286654.1"/>
    </source>
</evidence>
<evidence type="ECO:0000313" key="10">
    <source>
        <dbReference type="Proteomes" id="UP001596157"/>
    </source>
</evidence>
<reference evidence="10" key="1">
    <citation type="journal article" date="2019" name="Int. J. Syst. Evol. Microbiol.">
        <title>The Global Catalogue of Microorganisms (GCM) 10K type strain sequencing project: providing services to taxonomists for standard genome sequencing and annotation.</title>
        <authorList>
            <consortium name="The Broad Institute Genomics Platform"/>
            <consortium name="The Broad Institute Genome Sequencing Center for Infectious Disease"/>
            <person name="Wu L."/>
            <person name="Ma J."/>
        </authorList>
    </citation>
    <scope>NUCLEOTIDE SEQUENCE [LARGE SCALE GENOMIC DNA]</scope>
    <source>
        <strain evidence="10">CCUG 59778</strain>
    </source>
</reference>
<dbReference type="InterPro" id="IPR051269">
    <property type="entry name" value="Fe-S_cluster_ET"/>
</dbReference>
<dbReference type="EMBL" id="JBHSKF010000002">
    <property type="protein sequence ID" value="MFC5286654.1"/>
    <property type="molecule type" value="Genomic_DNA"/>
</dbReference>
<comment type="cofactor">
    <cofactor evidence="1">
        <name>[3Fe-4S] cluster</name>
        <dbReference type="ChEBI" id="CHEBI:21137"/>
    </cofactor>
</comment>
<keyword evidence="4 8" id="KW-0249">Electron transport</keyword>
<dbReference type="PANTHER" id="PTHR36923">
    <property type="entry name" value="FERREDOXIN"/>
    <property type="match status" value="1"/>
</dbReference>
<evidence type="ECO:0000256" key="2">
    <source>
        <dbReference type="ARBA" id="ARBA00022448"/>
    </source>
</evidence>
<keyword evidence="6 8" id="KW-0411">Iron-sulfur</keyword>
<gene>
    <name evidence="9" type="ORF">ACFPM7_06290</name>
</gene>
<comment type="function">
    <text evidence="8">Ferredoxins are iron-sulfur proteins that transfer electrons in a wide variety of metabolic reactions.</text>
</comment>
<name>A0ABW0EL18_9PSEU</name>
<comment type="caution">
    <text evidence="9">The sequence shown here is derived from an EMBL/GenBank/DDBJ whole genome shotgun (WGS) entry which is preliminary data.</text>
</comment>
<evidence type="ECO:0000256" key="6">
    <source>
        <dbReference type="ARBA" id="ARBA00023014"/>
    </source>
</evidence>
<dbReference type="PRINTS" id="PR00352">
    <property type="entry name" value="3FE4SFRDOXIN"/>
</dbReference>
<keyword evidence="10" id="KW-1185">Reference proteome</keyword>
<organism evidence="9 10">
    <name type="scientific">Actinokineospora guangxiensis</name>
    <dbReference type="NCBI Taxonomy" id="1490288"/>
    <lineage>
        <taxon>Bacteria</taxon>
        <taxon>Bacillati</taxon>
        <taxon>Actinomycetota</taxon>
        <taxon>Actinomycetes</taxon>
        <taxon>Pseudonocardiales</taxon>
        <taxon>Pseudonocardiaceae</taxon>
        <taxon>Actinokineospora</taxon>
    </lineage>
</organism>
<evidence type="ECO:0000256" key="5">
    <source>
        <dbReference type="ARBA" id="ARBA00023004"/>
    </source>
</evidence>
<dbReference type="PANTHER" id="PTHR36923:SF3">
    <property type="entry name" value="FERREDOXIN"/>
    <property type="match status" value="1"/>
</dbReference>